<dbReference type="InterPro" id="IPR011009">
    <property type="entry name" value="Kinase-like_dom_sf"/>
</dbReference>
<evidence type="ECO:0000313" key="2">
    <source>
        <dbReference type="EMBL" id="KAJ4254487.1"/>
    </source>
</evidence>
<dbReference type="Pfam" id="PF01636">
    <property type="entry name" value="APH"/>
    <property type="match status" value="1"/>
</dbReference>
<name>A0A9W8RW67_9HYPO</name>
<dbReference type="Gene3D" id="3.90.1200.10">
    <property type="match status" value="1"/>
</dbReference>
<keyword evidence="3" id="KW-1185">Reference proteome</keyword>
<proteinExistence type="predicted"/>
<evidence type="ECO:0000313" key="3">
    <source>
        <dbReference type="Proteomes" id="UP001152049"/>
    </source>
</evidence>
<dbReference type="InterPro" id="IPR051678">
    <property type="entry name" value="AGP_Transferase"/>
</dbReference>
<dbReference type="SUPFAM" id="SSF56112">
    <property type="entry name" value="Protein kinase-like (PK-like)"/>
    <property type="match status" value="1"/>
</dbReference>
<protein>
    <recommendedName>
        <fullName evidence="1">Aminoglycoside phosphotransferase domain-containing protein</fullName>
    </recommendedName>
</protein>
<reference evidence="2" key="1">
    <citation type="submission" date="2022-09" db="EMBL/GenBank/DDBJ databases">
        <title>Fusarium specimens isolated from Avocado Roots.</title>
        <authorList>
            <person name="Stajich J."/>
            <person name="Roper C."/>
            <person name="Heimlech-Rivalta G."/>
        </authorList>
    </citation>
    <scope>NUCLEOTIDE SEQUENCE</scope>
    <source>
        <strain evidence="2">CF00136</strain>
    </source>
</reference>
<dbReference type="AlphaFoldDB" id="A0A9W8RW67"/>
<dbReference type="OrthoDB" id="5404599at2759"/>
<feature type="domain" description="Aminoglycoside phosphotransferase" evidence="1">
    <location>
        <begin position="142"/>
        <end position="221"/>
    </location>
</feature>
<dbReference type="Proteomes" id="UP001152049">
    <property type="component" value="Unassembled WGS sequence"/>
</dbReference>
<gene>
    <name evidence="2" type="ORF">NW762_010086</name>
</gene>
<dbReference type="PANTHER" id="PTHR21310">
    <property type="entry name" value="AMINOGLYCOSIDE PHOSPHOTRANSFERASE-RELATED-RELATED"/>
    <property type="match status" value="1"/>
</dbReference>
<dbReference type="PANTHER" id="PTHR21310:SF54">
    <property type="entry name" value="AMINOGLYCOSIDE PHOSPHOTRANSFERASE DOMAIN-CONTAINING PROTEIN"/>
    <property type="match status" value="1"/>
</dbReference>
<comment type="caution">
    <text evidence="2">The sequence shown here is derived from an EMBL/GenBank/DDBJ whole genome shotgun (WGS) entry which is preliminary data.</text>
</comment>
<organism evidence="2 3">
    <name type="scientific">Fusarium torreyae</name>
    <dbReference type="NCBI Taxonomy" id="1237075"/>
    <lineage>
        <taxon>Eukaryota</taxon>
        <taxon>Fungi</taxon>
        <taxon>Dikarya</taxon>
        <taxon>Ascomycota</taxon>
        <taxon>Pezizomycotina</taxon>
        <taxon>Sordariomycetes</taxon>
        <taxon>Hypocreomycetidae</taxon>
        <taxon>Hypocreales</taxon>
        <taxon>Nectriaceae</taxon>
        <taxon>Fusarium</taxon>
    </lineage>
</organism>
<sequence>MAISQECTIRIDASALLDITQAEIDFLNSSFFQSSDTPRPQLPSPSPILEEYGDSGANVIKIETLGMVVKINYESHPNLEEVQTMWAIRKAFSNNEVPVPEVLGWRKYDDRSVNRGPLQDRFFRIDDEKGPLSTIKEFNDWLFAIATRQDPQPGKEIQGLDHPDMYRDMLPDYGNIYFTHGDLTLGNIMVSGSSNSYAITGIIDWEQAGWYPEYWEYCKLLLGVELGHQWRIEDWGSKVTKPFEDAFSAVAEYSLWCCP</sequence>
<evidence type="ECO:0000259" key="1">
    <source>
        <dbReference type="Pfam" id="PF01636"/>
    </source>
</evidence>
<dbReference type="InterPro" id="IPR002575">
    <property type="entry name" value="Aminoglycoside_PTrfase"/>
</dbReference>
<accession>A0A9W8RW67</accession>
<dbReference type="EMBL" id="JAOQAZ010000022">
    <property type="protein sequence ID" value="KAJ4254487.1"/>
    <property type="molecule type" value="Genomic_DNA"/>
</dbReference>